<keyword evidence="2" id="KW-1185">Reference proteome</keyword>
<sequence length="223" mass="24359">MPTCLLKFYASLEGLLRPQDMRTGSAVSFAPKLGDKSASTRNAFTSHTWGRRQEDLMLPWLPKKGRQRPPQGQEVVILGNVAVPAGVKKVLQNGPKVCEHPNLDKVELLGLVRGTVGRAKEDEVGLLVQEGVQCLPQDIKTARQRSNAIVAGLRRADARQTPSADTQPRAGRYAMDATGRPRCTAFFLVGARISVLALLLVLLSKTAVEAVSCKDEHNQDVEW</sequence>
<reference evidence="1" key="1">
    <citation type="journal article" date="2020" name="Cell">
        <title>Large-Scale Comparative Analyses of Tick Genomes Elucidate Their Genetic Diversity and Vector Capacities.</title>
        <authorList>
            <consortium name="Tick Genome and Microbiome Consortium (TIGMIC)"/>
            <person name="Jia N."/>
            <person name="Wang J."/>
            <person name="Shi W."/>
            <person name="Du L."/>
            <person name="Sun Y."/>
            <person name="Zhan W."/>
            <person name="Jiang J.F."/>
            <person name="Wang Q."/>
            <person name="Zhang B."/>
            <person name="Ji P."/>
            <person name="Bell-Sakyi L."/>
            <person name="Cui X.M."/>
            <person name="Yuan T.T."/>
            <person name="Jiang B.G."/>
            <person name="Yang W.F."/>
            <person name="Lam T.T."/>
            <person name="Chang Q.C."/>
            <person name="Ding S.J."/>
            <person name="Wang X.J."/>
            <person name="Zhu J.G."/>
            <person name="Ruan X.D."/>
            <person name="Zhao L."/>
            <person name="Wei J.T."/>
            <person name="Ye R.Z."/>
            <person name="Que T.C."/>
            <person name="Du C.H."/>
            <person name="Zhou Y.H."/>
            <person name="Cheng J.X."/>
            <person name="Dai P.F."/>
            <person name="Guo W.B."/>
            <person name="Han X.H."/>
            <person name="Huang E.J."/>
            <person name="Li L.F."/>
            <person name="Wei W."/>
            <person name="Gao Y.C."/>
            <person name="Liu J.Z."/>
            <person name="Shao H.Z."/>
            <person name="Wang X."/>
            <person name="Wang C.C."/>
            <person name="Yang T.C."/>
            <person name="Huo Q.B."/>
            <person name="Li W."/>
            <person name="Chen H.Y."/>
            <person name="Chen S.E."/>
            <person name="Zhou L.G."/>
            <person name="Ni X.B."/>
            <person name="Tian J.H."/>
            <person name="Sheng Y."/>
            <person name="Liu T."/>
            <person name="Pan Y.S."/>
            <person name="Xia L.Y."/>
            <person name="Li J."/>
            <person name="Zhao F."/>
            <person name="Cao W.C."/>
        </authorList>
    </citation>
    <scope>NUCLEOTIDE SEQUENCE</scope>
    <source>
        <strain evidence="1">Rsan-2018</strain>
    </source>
</reference>
<dbReference type="Proteomes" id="UP000821837">
    <property type="component" value="Chromosome 11"/>
</dbReference>
<comment type="caution">
    <text evidence="1">The sequence shown here is derived from an EMBL/GenBank/DDBJ whole genome shotgun (WGS) entry which is preliminary data.</text>
</comment>
<evidence type="ECO:0000313" key="1">
    <source>
        <dbReference type="EMBL" id="KAH7972372.1"/>
    </source>
</evidence>
<evidence type="ECO:0000313" key="2">
    <source>
        <dbReference type="Proteomes" id="UP000821837"/>
    </source>
</evidence>
<name>A0A9D4QAI6_RHISA</name>
<organism evidence="1 2">
    <name type="scientific">Rhipicephalus sanguineus</name>
    <name type="common">Brown dog tick</name>
    <name type="synonym">Ixodes sanguineus</name>
    <dbReference type="NCBI Taxonomy" id="34632"/>
    <lineage>
        <taxon>Eukaryota</taxon>
        <taxon>Metazoa</taxon>
        <taxon>Ecdysozoa</taxon>
        <taxon>Arthropoda</taxon>
        <taxon>Chelicerata</taxon>
        <taxon>Arachnida</taxon>
        <taxon>Acari</taxon>
        <taxon>Parasitiformes</taxon>
        <taxon>Ixodida</taxon>
        <taxon>Ixodoidea</taxon>
        <taxon>Ixodidae</taxon>
        <taxon>Rhipicephalinae</taxon>
        <taxon>Rhipicephalus</taxon>
        <taxon>Rhipicephalus</taxon>
    </lineage>
</organism>
<proteinExistence type="predicted"/>
<dbReference type="EMBL" id="JABSTV010001247">
    <property type="protein sequence ID" value="KAH7972372.1"/>
    <property type="molecule type" value="Genomic_DNA"/>
</dbReference>
<dbReference type="VEuPathDB" id="VectorBase:RSAN_042737"/>
<dbReference type="AlphaFoldDB" id="A0A9D4QAI6"/>
<protein>
    <submittedName>
        <fullName evidence="1">Uncharacterized protein</fullName>
    </submittedName>
</protein>
<reference evidence="1" key="2">
    <citation type="submission" date="2021-09" db="EMBL/GenBank/DDBJ databases">
        <authorList>
            <person name="Jia N."/>
            <person name="Wang J."/>
            <person name="Shi W."/>
            <person name="Du L."/>
            <person name="Sun Y."/>
            <person name="Zhan W."/>
            <person name="Jiang J."/>
            <person name="Wang Q."/>
            <person name="Zhang B."/>
            <person name="Ji P."/>
            <person name="Sakyi L.B."/>
            <person name="Cui X."/>
            <person name="Yuan T."/>
            <person name="Jiang B."/>
            <person name="Yang W."/>
            <person name="Lam T.T.-Y."/>
            <person name="Chang Q."/>
            <person name="Ding S."/>
            <person name="Wang X."/>
            <person name="Zhu J."/>
            <person name="Ruan X."/>
            <person name="Zhao L."/>
            <person name="Wei J."/>
            <person name="Que T."/>
            <person name="Du C."/>
            <person name="Cheng J."/>
            <person name="Dai P."/>
            <person name="Han X."/>
            <person name="Huang E."/>
            <person name="Gao Y."/>
            <person name="Liu J."/>
            <person name="Shao H."/>
            <person name="Ye R."/>
            <person name="Li L."/>
            <person name="Wei W."/>
            <person name="Wang X."/>
            <person name="Wang C."/>
            <person name="Huo Q."/>
            <person name="Li W."/>
            <person name="Guo W."/>
            <person name="Chen H."/>
            <person name="Chen S."/>
            <person name="Zhou L."/>
            <person name="Zhou L."/>
            <person name="Ni X."/>
            <person name="Tian J."/>
            <person name="Zhou Y."/>
            <person name="Sheng Y."/>
            <person name="Liu T."/>
            <person name="Pan Y."/>
            <person name="Xia L."/>
            <person name="Li J."/>
            <person name="Zhao F."/>
            <person name="Cao W."/>
        </authorList>
    </citation>
    <scope>NUCLEOTIDE SEQUENCE</scope>
    <source>
        <strain evidence="1">Rsan-2018</strain>
        <tissue evidence="1">Larvae</tissue>
    </source>
</reference>
<gene>
    <name evidence="1" type="ORF">HPB52_011512</name>
</gene>
<accession>A0A9D4QAI6</accession>